<sequence length="18" mass="2278">MKYCNCTQKKKKLRKLTY</sequence>
<evidence type="ECO:0000313" key="1">
    <source>
        <dbReference type="EMBL" id="CDW45831.1"/>
    </source>
</evidence>
<accession>A0A0K2V7A8</accession>
<dbReference type="EMBL" id="HACA01028470">
    <property type="protein sequence ID" value="CDW45831.1"/>
    <property type="molecule type" value="Transcribed_RNA"/>
</dbReference>
<proteinExistence type="predicted"/>
<dbReference type="AlphaFoldDB" id="A0A0K2V7A8"/>
<protein>
    <submittedName>
        <fullName evidence="1">Uncharacterized protein</fullName>
    </submittedName>
</protein>
<reference evidence="1" key="1">
    <citation type="submission" date="2014-05" db="EMBL/GenBank/DDBJ databases">
        <authorList>
            <person name="Chronopoulou M."/>
        </authorList>
    </citation>
    <scope>NUCLEOTIDE SEQUENCE</scope>
    <source>
        <tissue evidence="1">Whole organism</tissue>
    </source>
</reference>
<name>A0A0K2V7A8_LEPSM</name>
<organism evidence="1">
    <name type="scientific">Lepeophtheirus salmonis</name>
    <name type="common">Salmon louse</name>
    <name type="synonym">Caligus salmonis</name>
    <dbReference type="NCBI Taxonomy" id="72036"/>
    <lineage>
        <taxon>Eukaryota</taxon>
        <taxon>Metazoa</taxon>
        <taxon>Ecdysozoa</taxon>
        <taxon>Arthropoda</taxon>
        <taxon>Crustacea</taxon>
        <taxon>Multicrustacea</taxon>
        <taxon>Hexanauplia</taxon>
        <taxon>Copepoda</taxon>
        <taxon>Siphonostomatoida</taxon>
        <taxon>Caligidae</taxon>
        <taxon>Lepeophtheirus</taxon>
    </lineage>
</organism>